<feature type="compositionally biased region" description="Pro residues" evidence="6">
    <location>
        <begin position="777"/>
        <end position="795"/>
    </location>
</feature>
<feature type="region of interest" description="Disordered" evidence="6">
    <location>
        <begin position="135"/>
        <end position="198"/>
    </location>
</feature>
<keyword evidence="3" id="KW-0007">Acetylation</keyword>
<evidence type="ECO:0000259" key="7">
    <source>
        <dbReference type="PROSITE" id="PS51391"/>
    </source>
</evidence>
<keyword evidence="2" id="KW-0597">Phosphoprotein</keyword>
<dbReference type="Gene3D" id="6.10.250.2560">
    <property type="match status" value="1"/>
</dbReference>
<dbReference type="PROSITE" id="PS51391">
    <property type="entry name" value="CID"/>
    <property type="match status" value="1"/>
</dbReference>
<dbReference type="GO" id="GO:0000993">
    <property type="term" value="F:RNA polymerase II complex binding"/>
    <property type="evidence" value="ECO:0007669"/>
    <property type="project" value="TreeGrafter"/>
</dbReference>
<dbReference type="SUPFAM" id="SSF48464">
    <property type="entry name" value="ENTH/VHS domain"/>
    <property type="match status" value="1"/>
</dbReference>
<dbReference type="PANTHER" id="PTHR12460:SF40">
    <property type="entry name" value="REGULATION OF NUCLEAR PRE-MRNA DOMAIN-CONTAINING PROTEIN 2"/>
    <property type="match status" value="1"/>
</dbReference>
<dbReference type="InterPro" id="IPR008942">
    <property type="entry name" value="ENTH_VHS"/>
</dbReference>
<feature type="compositionally biased region" description="Acidic residues" evidence="6">
    <location>
        <begin position="1056"/>
        <end position="1088"/>
    </location>
</feature>
<feature type="compositionally biased region" description="Low complexity" evidence="6">
    <location>
        <begin position="554"/>
        <end position="567"/>
    </location>
</feature>
<feature type="compositionally biased region" description="Basic residues" evidence="6">
    <location>
        <begin position="500"/>
        <end position="512"/>
    </location>
</feature>
<dbReference type="InterPro" id="IPR006569">
    <property type="entry name" value="CID_dom"/>
</dbReference>
<feature type="compositionally biased region" description="Polar residues" evidence="6">
    <location>
        <begin position="935"/>
        <end position="947"/>
    </location>
</feature>
<accession>A0AA36AJG1</accession>
<evidence type="ECO:0000256" key="2">
    <source>
        <dbReference type="ARBA" id="ARBA00022553"/>
    </source>
</evidence>
<dbReference type="Proteomes" id="UP001162480">
    <property type="component" value="Chromosome 2"/>
</dbReference>
<feature type="compositionally biased region" description="Low complexity" evidence="6">
    <location>
        <begin position="682"/>
        <end position="701"/>
    </location>
</feature>
<dbReference type="Gene3D" id="1.25.40.90">
    <property type="match status" value="1"/>
</dbReference>
<dbReference type="CDD" id="cd16981">
    <property type="entry name" value="CID_RPRD_like"/>
    <property type="match status" value="1"/>
</dbReference>
<keyword evidence="1" id="KW-0488">Methylation</keyword>
<reference evidence="8" key="1">
    <citation type="submission" date="2023-08" db="EMBL/GenBank/DDBJ databases">
        <authorList>
            <person name="Alioto T."/>
            <person name="Alioto T."/>
            <person name="Gomez Garrido J."/>
        </authorList>
    </citation>
    <scope>NUCLEOTIDE SEQUENCE</scope>
</reference>
<feature type="compositionally biased region" description="Pro residues" evidence="6">
    <location>
        <begin position="806"/>
        <end position="818"/>
    </location>
</feature>
<dbReference type="PANTHER" id="PTHR12460">
    <property type="entry name" value="CYCLIN-DEPENDENT KINASE INHIBITOR-RELATED PROTEIN"/>
    <property type="match status" value="1"/>
</dbReference>
<comment type="subunit">
    <text evidence="4">Associates with the RNA polymerase II complex.</text>
</comment>
<dbReference type="Pfam" id="PF04818">
    <property type="entry name" value="CID"/>
    <property type="match status" value="1"/>
</dbReference>
<feature type="compositionally biased region" description="Polar residues" evidence="6">
    <location>
        <begin position="1027"/>
        <end position="1046"/>
    </location>
</feature>
<feature type="domain" description="CID" evidence="7">
    <location>
        <begin position="2"/>
        <end position="132"/>
    </location>
</feature>
<feature type="compositionally biased region" description="Low complexity" evidence="6">
    <location>
        <begin position="148"/>
        <end position="170"/>
    </location>
</feature>
<evidence type="ECO:0000256" key="3">
    <source>
        <dbReference type="ARBA" id="ARBA00022990"/>
    </source>
</evidence>
<evidence type="ECO:0000256" key="5">
    <source>
        <dbReference type="ARBA" id="ARBA00067342"/>
    </source>
</evidence>
<feature type="region of interest" description="Disordered" evidence="6">
    <location>
        <begin position="409"/>
        <end position="458"/>
    </location>
</feature>
<dbReference type="AlphaFoldDB" id="A0AA36AJG1"/>
<feature type="region of interest" description="Disordered" evidence="6">
    <location>
        <begin position="481"/>
        <end position="737"/>
    </location>
</feature>
<dbReference type="SMART" id="SM00582">
    <property type="entry name" value="RPR"/>
    <property type="match status" value="1"/>
</dbReference>
<feature type="compositionally biased region" description="Pro residues" evidence="6">
    <location>
        <begin position="338"/>
        <end position="355"/>
    </location>
</feature>
<feature type="compositionally biased region" description="Polar residues" evidence="6">
    <location>
        <begin position="868"/>
        <end position="889"/>
    </location>
</feature>
<name>A0AA36AJG1_OCTVU</name>
<feature type="compositionally biased region" description="Polar residues" evidence="6">
    <location>
        <begin position="965"/>
        <end position="978"/>
    </location>
</feature>
<dbReference type="GO" id="GO:0031124">
    <property type="term" value="P:mRNA 3'-end processing"/>
    <property type="evidence" value="ECO:0007669"/>
    <property type="project" value="TreeGrafter"/>
</dbReference>
<feature type="compositionally biased region" description="Low complexity" evidence="6">
    <location>
        <begin position="182"/>
        <end position="194"/>
    </location>
</feature>
<protein>
    <recommendedName>
        <fullName evidence="5">Regulation of nuclear pre-mRNA domain-containing protein 2</fullName>
    </recommendedName>
</protein>
<feature type="compositionally biased region" description="Low complexity" evidence="6">
    <location>
        <begin position="948"/>
        <end position="964"/>
    </location>
</feature>
<dbReference type="InterPro" id="IPR032337">
    <property type="entry name" value="RPRD1A/B_C"/>
</dbReference>
<feature type="compositionally biased region" description="Basic and acidic residues" evidence="6">
    <location>
        <begin position="1105"/>
        <end position="1134"/>
    </location>
</feature>
<feature type="compositionally biased region" description="Pro residues" evidence="6">
    <location>
        <begin position="663"/>
        <end position="675"/>
    </location>
</feature>
<feature type="compositionally biased region" description="Basic residues" evidence="6">
    <location>
        <begin position="543"/>
        <end position="552"/>
    </location>
</feature>
<feature type="compositionally biased region" description="Basic and acidic residues" evidence="6">
    <location>
        <begin position="1145"/>
        <end position="1161"/>
    </location>
</feature>
<evidence type="ECO:0000313" key="8">
    <source>
        <dbReference type="EMBL" id="CAI9717325.1"/>
    </source>
</evidence>
<evidence type="ECO:0000256" key="4">
    <source>
        <dbReference type="ARBA" id="ARBA00062892"/>
    </source>
</evidence>
<organism evidence="8 9">
    <name type="scientific">Octopus vulgaris</name>
    <name type="common">Common octopus</name>
    <dbReference type="NCBI Taxonomy" id="6645"/>
    <lineage>
        <taxon>Eukaryota</taxon>
        <taxon>Metazoa</taxon>
        <taxon>Spiralia</taxon>
        <taxon>Lophotrochozoa</taxon>
        <taxon>Mollusca</taxon>
        <taxon>Cephalopoda</taxon>
        <taxon>Coleoidea</taxon>
        <taxon>Octopodiformes</taxon>
        <taxon>Octopoda</taxon>
        <taxon>Incirrata</taxon>
        <taxon>Octopodidae</taxon>
        <taxon>Octopus</taxon>
    </lineage>
</organism>
<dbReference type="EMBL" id="OX597815">
    <property type="protein sequence ID" value="CAI9717325.1"/>
    <property type="molecule type" value="Genomic_DNA"/>
</dbReference>
<feature type="region of interest" description="Disordered" evidence="6">
    <location>
        <begin position="750"/>
        <end position="1165"/>
    </location>
</feature>
<feature type="compositionally biased region" description="Low complexity" evidence="6">
    <location>
        <begin position="528"/>
        <end position="542"/>
    </location>
</feature>
<feature type="region of interest" description="Disordered" evidence="6">
    <location>
        <begin position="335"/>
        <end position="362"/>
    </location>
</feature>
<feature type="compositionally biased region" description="Polar residues" evidence="6">
    <location>
        <begin position="576"/>
        <end position="588"/>
    </location>
</feature>
<feature type="compositionally biased region" description="Pro residues" evidence="6">
    <location>
        <begin position="722"/>
        <end position="735"/>
    </location>
</feature>
<evidence type="ECO:0000256" key="1">
    <source>
        <dbReference type="ARBA" id="ARBA00022481"/>
    </source>
</evidence>
<evidence type="ECO:0000256" key="6">
    <source>
        <dbReference type="SAM" id="MobiDB-lite"/>
    </source>
</evidence>
<dbReference type="Pfam" id="PF16566">
    <property type="entry name" value="CREPT"/>
    <property type="match status" value="1"/>
</dbReference>
<feature type="compositionally biased region" description="Polar residues" evidence="6">
    <location>
        <begin position="1007"/>
        <end position="1018"/>
    </location>
</feature>
<gene>
    <name evidence="8" type="ORF">OCTVUL_1B020179</name>
</gene>
<feature type="compositionally biased region" description="Pro residues" evidence="6">
    <location>
        <begin position="760"/>
        <end position="769"/>
    </location>
</feature>
<sequence length="1212" mass="134985">MASSLNEESVERKLHAVNNTQDGIQSMSLWIIHHKAHHKKIVDLWLKVLKKDKTAHRLTLFYLCNDVVQNCKKKQAKIYMDTFKNVLKDAAYFVRDTTIKSNVSRIFSIWEERNVYDSSFTSELKDILENDAHYQHQQHLSQHRHGHTSLSPKLKSLQSKLQSTKVQSTKMQPTKVHHSKIQQQQPTQQSQLTQVDEKNKSNHLQILAEFKTQKMLEKVASMTKLESEGELKFVQLSTLRLDVSNLEAVKQLKDRAHGKEFSRQFEDACNKLDDYVVSLQKEIDHRTAMITMLEQSELFYEDQYREAKIVANAYKNFGSRVAIVKKKLDELKLSLPDPASPLPSPTPDAPSPSSTPPADVDTQQDNTEAIDMELSDSDNDESDATRNILGNLASKLLPFNTFVVVNETERKAEASPKSVSSVPPPSPDSNRTVDLKDNVEESCESPLDSAVSQPSKECNSLEKRIASMLPNLPIASNISSPVEDIQRQQPSPVSSSSSKKEHRYHSDRKHLRSGSDVVPDDTSDWLDHSPVLSSRSTTSPSHSSHKTSHRKLPSSSNLHNSTSSSSSGRVPAYNSPPLSNDEGSSTPLNDEGGSTPVQDEKEEQTTRENPIDFLTKLINQTQKSPKTSTASFLQNLMNTGMKPFTSYDDSKNKDSSVDLNQPAMPPQIPPPPMGPGPVSLPTQSSLQTSSSQHNQTTSAQSWAAWKAKRGPSDDIPNLITSAPPPPPPTMPPPIISPQRHEQVGLASIPQRPDLSTLPPMMGPPPPPDRLPGMSGMPPLPPDSLPSVAPVPPPDCLLPGMVTPPSEGIPPPGMPPMQPPDGMNNMQRRDQMVLPGGIPGMAPSFHPPENPIAPQSPWKHDMGTPYCAVSNTTEHPDGYNSSPQSQTSPEPCSIPLPWMNHPPPPHDTSIPPPVNLGPPPHARGLNCSVLPDYSGSADNISTLTDTMQSSKTSSQSSSPNSNGASGYTSRVNRVLSQSDFPDDQREFIEKLKRKSSNLVTPPIVDSLTDLQESVSNVRNLTAVKLEDSPTNSKKPTDSIENTESNHSADIGTCSAQTEDEEEEEEEEEEVEEEEEEEEEEREEVPDCQNEEPKGAPILTVSGIAARRYEPERLRNVAEHRGDNSRRTDSLNRRFEQPIPNPLIHRQTTDSYRERRRGERDFYRNTPYPTDPYAYTYTQDWHQYYAQTNPYMAPPLKRPYEPYNPHHSYYSSKY</sequence>
<feature type="compositionally biased region" description="Polar residues" evidence="6">
    <location>
        <begin position="617"/>
        <end position="638"/>
    </location>
</feature>
<evidence type="ECO:0000313" key="9">
    <source>
        <dbReference type="Proteomes" id="UP001162480"/>
    </source>
</evidence>
<keyword evidence="9" id="KW-1185">Reference proteome</keyword>
<dbReference type="FunFam" id="1.25.40.90:FF:000020">
    <property type="entry name" value="regulation of nuclear pre-mRNA domain-containing protein 2 isoform X1"/>
    <property type="match status" value="1"/>
</dbReference>
<proteinExistence type="predicted"/>
<feature type="compositionally biased region" description="Pro residues" evidence="6">
    <location>
        <begin position="899"/>
        <end position="920"/>
    </location>
</feature>